<dbReference type="InterPro" id="IPR015797">
    <property type="entry name" value="NUDIX_hydrolase-like_dom_sf"/>
</dbReference>
<dbReference type="EMBL" id="BAAAQM010000032">
    <property type="protein sequence ID" value="GAA1983825.1"/>
    <property type="molecule type" value="Genomic_DNA"/>
</dbReference>
<keyword evidence="3" id="KW-0460">Magnesium</keyword>
<name>A0ABN2SC79_9ACTN</name>
<dbReference type="CDD" id="cd18876">
    <property type="entry name" value="NUDIX_Hydrolase"/>
    <property type="match status" value="1"/>
</dbReference>
<sequence length="239" mass="25945">MEWIVDPFTWTLIAQQKKWLGRRQPASGQSRDPAALAAAAADALLALADATDDPRAALTAHLAARYERSLDAGAPPLPGSTFNPDRAAWIASLPRCLAATVVVITDERDRVLLVQQPYLTIARNWGLPGGGADDDEPPHITAQRECLEELSIAVPIGRLLAIDWRPATDRPPLLIFAYDGGRLTPERIEGIRLLDGELSQYGFFTLEEAATLIPPRGHVFLTAAFEARASGNVADLRIL</sequence>
<dbReference type="Gene3D" id="3.90.79.10">
    <property type="entry name" value="Nucleoside Triphosphate Pyrophosphohydrolase"/>
    <property type="match status" value="1"/>
</dbReference>
<dbReference type="PANTHER" id="PTHR43046:SF12">
    <property type="entry name" value="GDP-MANNOSE MANNOSYL HYDROLASE"/>
    <property type="match status" value="1"/>
</dbReference>
<keyword evidence="2" id="KW-0378">Hydrolase</keyword>
<protein>
    <recommendedName>
        <fullName evidence="4">Nudix hydrolase domain-containing protein</fullName>
    </recommendedName>
</protein>
<keyword evidence="6" id="KW-1185">Reference proteome</keyword>
<proteinExistence type="predicted"/>
<dbReference type="InterPro" id="IPR000086">
    <property type="entry name" value="NUDIX_hydrolase_dom"/>
</dbReference>
<evidence type="ECO:0000256" key="2">
    <source>
        <dbReference type="ARBA" id="ARBA00022801"/>
    </source>
</evidence>
<dbReference type="PROSITE" id="PS51462">
    <property type="entry name" value="NUDIX"/>
    <property type="match status" value="1"/>
</dbReference>
<dbReference type="Pfam" id="PF00293">
    <property type="entry name" value="NUDIX"/>
    <property type="match status" value="1"/>
</dbReference>
<dbReference type="SUPFAM" id="SSF55811">
    <property type="entry name" value="Nudix"/>
    <property type="match status" value="1"/>
</dbReference>
<dbReference type="Proteomes" id="UP001499854">
    <property type="component" value="Unassembled WGS sequence"/>
</dbReference>
<evidence type="ECO:0000259" key="4">
    <source>
        <dbReference type="PROSITE" id="PS51462"/>
    </source>
</evidence>
<reference evidence="5 6" key="1">
    <citation type="journal article" date="2019" name="Int. J. Syst. Evol. Microbiol.">
        <title>The Global Catalogue of Microorganisms (GCM) 10K type strain sequencing project: providing services to taxonomists for standard genome sequencing and annotation.</title>
        <authorList>
            <consortium name="The Broad Institute Genomics Platform"/>
            <consortium name="The Broad Institute Genome Sequencing Center for Infectious Disease"/>
            <person name="Wu L."/>
            <person name="Ma J."/>
        </authorList>
    </citation>
    <scope>NUCLEOTIDE SEQUENCE [LARGE SCALE GENOMIC DNA]</scope>
    <source>
        <strain evidence="5 6">JCM 16013</strain>
    </source>
</reference>
<comment type="cofactor">
    <cofactor evidence="1">
        <name>Mg(2+)</name>
        <dbReference type="ChEBI" id="CHEBI:18420"/>
    </cofactor>
</comment>
<accession>A0ABN2SC79</accession>
<evidence type="ECO:0000256" key="3">
    <source>
        <dbReference type="ARBA" id="ARBA00022842"/>
    </source>
</evidence>
<evidence type="ECO:0000313" key="5">
    <source>
        <dbReference type="EMBL" id="GAA1983825.1"/>
    </source>
</evidence>
<comment type="caution">
    <text evidence="5">The sequence shown here is derived from an EMBL/GenBank/DDBJ whole genome shotgun (WGS) entry which is preliminary data.</text>
</comment>
<gene>
    <name evidence="5" type="ORF">GCM10009838_52020</name>
</gene>
<organism evidence="5 6">
    <name type="scientific">Catenulispora subtropica</name>
    <dbReference type="NCBI Taxonomy" id="450798"/>
    <lineage>
        <taxon>Bacteria</taxon>
        <taxon>Bacillati</taxon>
        <taxon>Actinomycetota</taxon>
        <taxon>Actinomycetes</taxon>
        <taxon>Catenulisporales</taxon>
        <taxon>Catenulisporaceae</taxon>
        <taxon>Catenulispora</taxon>
    </lineage>
</organism>
<evidence type="ECO:0000313" key="6">
    <source>
        <dbReference type="Proteomes" id="UP001499854"/>
    </source>
</evidence>
<dbReference type="PANTHER" id="PTHR43046">
    <property type="entry name" value="GDP-MANNOSE MANNOSYL HYDROLASE"/>
    <property type="match status" value="1"/>
</dbReference>
<feature type="domain" description="Nudix hydrolase" evidence="4">
    <location>
        <begin position="94"/>
        <end position="226"/>
    </location>
</feature>
<evidence type="ECO:0000256" key="1">
    <source>
        <dbReference type="ARBA" id="ARBA00001946"/>
    </source>
</evidence>